<keyword evidence="3" id="KW-1185">Reference proteome</keyword>
<name>A0A0C2IAN2_THEKT</name>
<accession>A0A0C2IAN2</accession>
<dbReference type="Proteomes" id="UP000031668">
    <property type="component" value="Unassembled WGS sequence"/>
</dbReference>
<comment type="caution">
    <text evidence="2">The sequence shown here is derived from an EMBL/GenBank/DDBJ whole genome shotgun (WGS) entry which is preliminary data.</text>
</comment>
<gene>
    <name evidence="2" type="ORF">RF11_16233</name>
</gene>
<evidence type="ECO:0000256" key="1">
    <source>
        <dbReference type="SAM" id="MobiDB-lite"/>
    </source>
</evidence>
<dbReference type="AlphaFoldDB" id="A0A0C2IAN2"/>
<feature type="region of interest" description="Disordered" evidence="1">
    <location>
        <begin position="83"/>
        <end position="102"/>
    </location>
</feature>
<evidence type="ECO:0000313" key="3">
    <source>
        <dbReference type="Proteomes" id="UP000031668"/>
    </source>
</evidence>
<reference evidence="2 3" key="1">
    <citation type="journal article" date="2014" name="Genome Biol. Evol.">
        <title>The genome of the myxosporean Thelohanellus kitauei shows adaptations to nutrient acquisition within its fish host.</title>
        <authorList>
            <person name="Yang Y."/>
            <person name="Xiong J."/>
            <person name="Zhou Z."/>
            <person name="Huo F."/>
            <person name="Miao W."/>
            <person name="Ran C."/>
            <person name="Liu Y."/>
            <person name="Zhang J."/>
            <person name="Feng J."/>
            <person name="Wang M."/>
            <person name="Wang M."/>
            <person name="Wang L."/>
            <person name="Yao B."/>
        </authorList>
    </citation>
    <scope>NUCLEOTIDE SEQUENCE [LARGE SCALE GENOMIC DNA]</scope>
    <source>
        <strain evidence="2">Wuqing</strain>
    </source>
</reference>
<evidence type="ECO:0000313" key="2">
    <source>
        <dbReference type="EMBL" id="KII62423.1"/>
    </source>
</evidence>
<feature type="compositionally biased region" description="Polar residues" evidence="1">
    <location>
        <begin position="83"/>
        <end position="96"/>
    </location>
</feature>
<proteinExistence type="predicted"/>
<protein>
    <submittedName>
        <fullName evidence="2">Uncharacterized protein</fullName>
    </submittedName>
</protein>
<sequence length="137" mass="15911">MSIKRLHRSRHNDFSRSVKHEVLKFPIPDEETKKKIFQARLQRIENTISNDLLDSFITSYTVKDFEKIIELSIVFRDSRSLNRSDFTTSDENNPETSPKIESFSDLKKALKCTADSSSPPPLIDDDLRGAEKKFLYD</sequence>
<dbReference type="EMBL" id="JWZT01004982">
    <property type="protein sequence ID" value="KII62423.1"/>
    <property type="molecule type" value="Genomic_DNA"/>
</dbReference>
<organism evidence="2 3">
    <name type="scientific">Thelohanellus kitauei</name>
    <name type="common">Myxosporean</name>
    <dbReference type="NCBI Taxonomy" id="669202"/>
    <lineage>
        <taxon>Eukaryota</taxon>
        <taxon>Metazoa</taxon>
        <taxon>Cnidaria</taxon>
        <taxon>Myxozoa</taxon>
        <taxon>Myxosporea</taxon>
        <taxon>Bivalvulida</taxon>
        <taxon>Platysporina</taxon>
        <taxon>Myxobolidae</taxon>
        <taxon>Thelohanellus</taxon>
    </lineage>
</organism>